<sequence length="107" mass="12095">MWVETRTHRTWRIPLLPDAQLCCFDSGAFVIRSQALLASLLKGDWTAHGRETARQPCWDSSGDKGQAKHPTAVRLTGLDSTDYLIRKLFSAQTQLNSHQNESPKLFL</sequence>
<dbReference type="AlphaFoldDB" id="A0A0E9WXA9"/>
<dbReference type="EMBL" id="GBXM01014479">
    <property type="protein sequence ID" value="JAH94098.1"/>
    <property type="molecule type" value="Transcribed_RNA"/>
</dbReference>
<name>A0A0E9WXA9_ANGAN</name>
<reference evidence="1" key="1">
    <citation type="submission" date="2014-11" db="EMBL/GenBank/DDBJ databases">
        <authorList>
            <person name="Amaro Gonzalez C."/>
        </authorList>
    </citation>
    <scope>NUCLEOTIDE SEQUENCE</scope>
</reference>
<accession>A0A0E9WXA9</accession>
<evidence type="ECO:0000313" key="1">
    <source>
        <dbReference type="EMBL" id="JAH94098.1"/>
    </source>
</evidence>
<proteinExistence type="predicted"/>
<reference evidence="1" key="2">
    <citation type="journal article" date="2015" name="Fish Shellfish Immunol.">
        <title>Early steps in the European eel (Anguilla anguilla)-Vibrio vulnificus interaction in the gills: Role of the RtxA13 toxin.</title>
        <authorList>
            <person name="Callol A."/>
            <person name="Pajuelo D."/>
            <person name="Ebbesson L."/>
            <person name="Teles M."/>
            <person name="MacKenzie S."/>
            <person name="Amaro C."/>
        </authorList>
    </citation>
    <scope>NUCLEOTIDE SEQUENCE</scope>
</reference>
<organism evidence="1">
    <name type="scientific">Anguilla anguilla</name>
    <name type="common">European freshwater eel</name>
    <name type="synonym">Muraena anguilla</name>
    <dbReference type="NCBI Taxonomy" id="7936"/>
    <lineage>
        <taxon>Eukaryota</taxon>
        <taxon>Metazoa</taxon>
        <taxon>Chordata</taxon>
        <taxon>Craniata</taxon>
        <taxon>Vertebrata</taxon>
        <taxon>Euteleostomi</taxon>
        <taxon>Actinopterygii</taxon>
        <taxon>Neopterygii</taxon>
        <taxon>Teleostei</taxon>
        <taxon>Anguilliformes</taxon>
        <taxon>Anguillidae</taxon>
        <taxon>Anguilla</taxon>
    </lineage>
</organism>
<protein>
    <submittedName>
        <fullName evidence="1">Uncharacterized protein</fullName>
    </submittedName>
</protein>